<dbReference type="EMBL" id="JWZT01002732">
    <property type="protein sequence ID" value="KII68689.1"/>
    <property type="molecule type" value="Genomic_DNA"/>
</dbReference>
<dbReference type="AlphaFoldDB" id="A0A0C2ITG2"/>
<evidence type="ECO:0000313" key="3">
    <source>
        <dbReference type="Proteomes" id="UP000031668"/>
    </source>
</evidence>
<reference evidence="2 3" key="1">
    <citation type="journal article" date="2014" name="Genome Biol. Evol.">
        <title>The genome of the myxosporean Thelohanellus kitauei shows adaptations to nutrient acquisition within its fish host.</title>
        <authorList>
            <person name="Yang Y."/>
            <person name="Xiong J."/>
            <person name="Zhou Z."/>
            <person name="Huo F."/>
            <person name="Miao W."/>
            <person name="Ran C."/>
            <person name="Liu Y."/>
            <person name="Zhang J."/>
            <person name="Feng J."/>
            <person name="Wang M."/>
            <person name="Wang M."/>
            <person name="Wang L."/>
            <person name="Yao B."/>
        </authorList>
    </citation>
    <scope>NUCLEOTIDE SEQUENCE [LARGE SCALE GENOMIC DNA]</scope>
    <source>
        <strain evidence="2">Wuqing</strain>
    </source>
</reference>
<dbReference type="OrthoDB" id="7668193at2759"/>
<dbReference type="InterPro" id="IPR036397">
    <property type="entry name" value="RNaseH_sf"/>
</dbReference>
<dbReference type="GO" id="GO:0003676">
    <property type="term" value="F:nucleic acid binding"/>
    <property type="evidence" value="ECO:0007669"/>
    <property type="project" value="InterPro"/>
</dbReference>
<comment type="caution">
    <text evidence="2">The sequence shown here is derived from an EMBL/GenBank/DDBJ whole genome shotgun (WGS) entry which is preliminary data.</text>
</comment>
<dbReference type="Pfam" id="PF13358">
    <property type="entry name" value="DDE_3"/>
    <property type="match status" value="1"/>
</dbReference>
<organism evidence="2 3">
    <name type="scientific">Thelohanellus kitauei</name>
    <name type="common">Myxosporean</name>
    <dbReference type="NCBI Taxonomy" id="669202"/>
    <lineage>
        <taxon>Eukaryota</taxon>
        <taxon>Metazoa</taxon>
        <taxon>Cnidaria</taxon>
        <taxon>Myxozoa</taxon>
        <taxon>Myxosporea</taxon>
        <taxon>Bivalvulida</taxon>
        <taxon>Platysporina</taxon>
        <taxon>Myxobolidae</taxon>
        <taxon>Thelohanellus</taxon>
    </lineage>
</organism>
<evidence type="ECO:0000313" key="2">
    <source>
        <dbReference type="EMBL" id="KII68689.1"/>
    </source>
</evidence>
<protein>
    <recommendedName>
        <fullName evidence="1">Tc1-like transposase DDE domain-containing protein</fullName>
    </recommendedName>
</protein>
<dbReference type="InterPro" id="IPR038717">
    <property type="entry name" value="Tc1-like_DDE_dom"/>
</dbReference>
<sequence length="143" mass="16888">MKISIERLNTVKLVCFHLAKSLQQDDAILAGPHSIEWRNFATDAGLLAFLEPQDHQFNEVHFCRYFMYAFEQFLSNGIHECVFIIDNVRFHKTNRVQTMLQENGRMAIYLLPYSSFHNLIEKFVLEMEEHCKNSVPKIRNRPI</sequence>
<dbReference type="Proteomes" id="UP000031668">
    <property type="component" value="Unassembled WGS sequence"/>
</dbReference>
<feature type="domain" description="Tc1-like transposase DDE" evidence="1">
    <location>
        <begin position="42"/>
        <end position="133"/>
    </location>
</feature>
<gene>
    <name evidence="2" type="ORF">RF11_09564</name>
</gene>
<name>A0A0C2ITG2_THEKT</name>
<proteinExistence type="predicted"/>
<accession>A0A0C2ITG2</accession>
<dbReference type="Gene3D" id="3.30.420.10">
    <property type="entry name" value="Ribonuclease H-like superfamily/Ribonuclease H"/>
    <property type="match status" value="1"/>
</dbReference>
<evidence type="ECO:0000259" key="1">
    <source>
        <dbReference type="Pfam" id="PF13358"/>
    </source>
</evidence>
<keyword evidence="3" id="KW-1185">Reference proteome</keyword>